<feature type="compositionally biased region" description="Low complexity" evidence="1">
    <location>
        <begin position="265"/>
        <end position="276"/>
    </location>
</feature>
<accession>A0A197JJI9</accession>
<gene>
    <name evidence="2" type="ORF">K457DRAFT_129065</name>
</gene>
<dbReference type="PANTHER" id="PTHR36911:SF3">
    <property type="entry name" value="GATA ZINC FINGER DOMAIN-CONTAINING PROTEIN 4-RELATED"/>
    <property type="match status" value="1"/>
</dbReference>
<evidence type="ECO:0000256" key="1">
    <source>
        <dbReference type="SAM" id="MobiDB-lite"/>
    </source>
</evidence>
<feature type="compositionally biased region" description="Acidic residues" evidence="1">
    <location>
        <begin position="317"/>
        <end position="327"/>
    </location>
</feature>
<feature type="compositionally biased region" description="Low complexity" evidence="1">
    <location>
        <begin position="305"/>
        <end position="316"/>
    </location>
</feature>
<feature type="region of interest" description="Disordered" evidence="1">
    <location>
        <begin position="224"/>
        <end position="340"/>
    </location>
</feature>
<dbReference type="AlphaFoldDB" id="A0A197JJI9"/>
<feature type="region of interest" description="Disordered" evidence="1">
    <location>
        <begin position="434"/>
        <end position="510"/>
    </location>
</feature>
<feature type="compositionally biased region" description="Low complexity" evidence="1">
    <location>
        <begin position="224"/>
        <end position="234"/>
    </location>
</feature>
<proteinExistence type="predicted"/>
<dbReference type="Proteomes" id="UP000078512">
    <property type="component" value="Unassembled WGS sequence"/>
</dbReference>
<name>A0A197JJI9_9FUNG</name>
<feature type="compositionally biased region" description="Acidic residues" evidence="1">
    <location>
        <begin position="455"/>
        <end position="501"/>
    </location>
</feature>
<dbReference type="OrthoDB" id="10536897at2759"/>
<evidence type="ECO:0000313" key="3">
    <source>
        <dbReference type="Proteomes" id="UP000078512"/>
    </source>
</evidence>
<dbReference type="EMBL" id="KV442079">
    <property type="protein sequence ID" value="OAQ25372.1"/>
    <property type="molecule type" value="Genomic_DNA"/>
</dbReference>
<protein>
    <submittedName>
        <fullName evidence="2">Uncharacterized protein</fullName>
    </submittedName>
</protein>
<reference evidence="2 3" key="1">
    <citation type="submission" date="2016-05" db="EMBL/GenBank/DDBJ databases">
        <title>Genome sequencing reveals origins of a unique bacterial endosymbiosis in the earliest lineages of terrestrial Fungi.</title>
        <authorList>
            <consortium name="DOE Joint Genome Institute"/>
            <person name="Uehling J."/>
            <person name="Gryganskyi A."/>
            <person name="Hameed K."/>
            <person name="Tschaplinski T."/>
            <person name="Misztal P."/>
            <person name="Wu S."/>
            <person name="Desiro A."/>
            <person name="Vande Pol N."/>
            <person name="Du Z.-Y."/>
            <person name="Zienkiewicz A."/>
            <person name="Zienkiewicz K."/>
            <person name="Morin E."/>
            <person name="Tisserant E."/>
            <person name="Splivallo R."/>
            <person name="Hainaut M."/>
            <person name="Henrissat B."/>
            <person name="Ohm R."/>
            <person name="Kuo A."/>
            <person name="Yan J."/>
            <person name="Lipzen A."/>
            <person name="Nolan M."/>
            <person name="Labutti K."/>
            <person name="Barry K."/>
            <person name="Goldstein A."/>
            <person name="Labbe J."/>
            <person name="Schadt C."/>
            <person name="Tuskan G."/>
            <person name="Grigoriev I."/>
            <person name="Martin F."/>
            <person name="Vilgalys R."/>
            <person name="Bonito G."/>
        </authorList>
    </citation>
    <scope>NUCLEOTIDE SEQUENCE [LARGE SCALE GENOMIC DNA]</scope>
    <source>
        <strain evidence="2 3">AG-77</strain>
    </source>
</reference>
<evidence type="ECO:0000313" key="2">
    <source>
        <dbReference type="EMBL" id="OAQ25372.1"/>
    </source>
</evidence>
<sequence>MDNSTGVKYSLPPFDVVVCSSWLAVRKCQCPAHIAQSDAVPAAVNNHQVPMDFVDQPVITNRCQQQDMKLPMVNEPAFELRIRCQQVVEHFNSNATPSNLSPSSRPNKLHIPCRAEDGRVYVEHNHFINGIKVTLSVIQGQPFKSTLDVVKRIRWFCNTMRDNRRIVFSLLGIYRNASSPEMKVSMTQSIQRLRGQYPTIPQGSTHLLLETALEAMAYKTVMKGTTKSRTTTRTGRGRDSISTIPIANDTKHIEPDAKMREPIATNTTDNNNNNNHDNNDSNAREPWSTKQKQQPLEDGGKWTNEKLQQQEEANNNNDEDDDHDVEDYFPSPQLPPFVPGEPSPEYAHLLFISSCSFDNNNNNNTKNNTNNKQRAALVPDCNTSPNFGDEIGKHADLALNYHHQDQQQQQQQAQQQRRQRQECLELDLEMDEWRRSEQVEQESEVDQSNFSDFNDFSEEEEEEEEEEEQNKLFEEDDESALVDEDEDLEMWGEDEDGDEGGVEAIMVEEK</sequence>
<organism evidence="2 3">
    <name type="scientific">Linnemannia elongata AG-77</name>
    <dbReference type="NCBI Taxonomy" id="1314771"/>
    <lineage>
        <taxon>Eukaryota</taxon>
        <taxon>Fungi</taxon>
        <taxon>Fungi incertae sedis</taxon>
        <taxon>Mucoromycota</taxon>
        <taxon>Mortierellomycotina</taxon>
        <taxon>Mortierellomycetes</taxon>
        <taxon>Mortierellales</taxon>
        <taxon>Mortierellaceae</taxon>
        <taxon>Linnemannia</taxon>
    </lineage>
</organism>
<feature type="compositionally biased region" description="Basic and acidic residues" evidence="1">
    <location>
        <begin position="249"/>
        <end position="261"/>
    </location>
</feature>
<keyword evidence="3" id="KW-1185">Reference proteome</keyword>
<dbReference type="PANTHER" id="PTHR36911">
    <property type="entry name" value="LIM ZINC-BINDING DOMAIN-CONTAINING PROTEIN-RELATED"/>
    <property type="match status" value="1"/>
</dbReference>